<reference evidence="1" key="1">
    <citation type="submission" date="2022-06" db="EMBL/GenBank/DDBJ databases">
        <title>Uncovering the hologenomic basis of an extraordinary plant invasion.</title>
        <authorList>
            <person name="Bieker V.C."/>
            <person name="Martin M.D."/>
            <person name="Gilbert T."/>
            <person name="Hodgins K."/>
            <person name="Battlay P."/>
            <person name="Petersen B."/>
            <person name="Wilson J."/>
        </authorList>
    </citation>
    <scope>NUCLEOTIDE SEQUENCE</scope>
    <source>
        <strain evidence="1">AA19_3_7</strain>
        <tissue evidence="1">Leaf</tissue>
    </source>
</reference>
<evidence type="ECO:0000313" key="2">
    <source>
        <dbReference type="Proteomes" id="UP001206925"/>
    </source>
</evidence>
<comment type="caution">
    <text evidence="1">The sequence shown here is derived from an EMBL/GenBank/DDBJ whole genome shotgun (WGS) entry which is preliminary data.</text>
</comment>
<dbReference type="EMBL" id="JAMZMK010007711">
    <property type="protein sequence ID" value="KAI7743617.1"/>
    <property type="molecule type" value="Genomic_DNA"/>
</dbReference>
<keyword evidence="2" id="KW-1185">Reference proteome</keyword>
<sequence length="77" mass="9110">MLYMFENGVRKGDGGHDRFSTQQNLIIRRIAEKEDVIRRKNMLITKLKKDVMVLEQKENIMNFQLMCVFAESDDEIS</sequence>
<name>A0AAD5CL27_AMBAR</name>
<dbReference type="AlphaFoldDB" id="A0AAD5CL27"/>
<organism evidence="1 2">
    <name type="scientific">Ambrosia artemisiifolia</name>
    <name type="common">Common ragweed</name>
    <dbReference type="NCBI Taxonomy" id="4212"/>
    <lineage>
        <taxon>Eukaryota</taxon>
        <taxon>Viridiplantae</taxon>
        <taxon>Streptophyta</taxon>
        <taxon>Embryophyta</taxon>
        <taxon>Tracheophyta</taxon>
        <taxon>Spermatophyta</taxon>
        <taxon>Magnoliopsida</taxon>
        <taxon>eudicotyledons</taxon>
        <taxon>Gunneridae</taxon>
        <taxon>Pentapetalae</taxon>
        <taxon>asterids</taxon>
        <taxon>campanulids</taxon>
        <taxon>Asterales</taxon>
        <taxon>Asteraceae</taxon>
        <taxon>Asteroideae</taxon>
        <taxon>Heliantheae alliance</taxon>
        <taxon>Heliantheae</taxon>
        <taxon>Ambrosia</taxon>
    </lineage>
</organism>
<protein>
    <submittedName>
        <fullName evidence="1">Uncharacterized protein</fullName>
    </submittedName>
</protein>
<gene>
    <name evidence="1" type="ORF">M8C21_007831</name>
</gene>
<accession>A0AAD5CL27</accession>
<proteinExistence type="predicted"/>
<evidence type="ECO:0000313" key="1">
    <source>
        <dbReference type="EMBL" id="KAI7743617.1"/>
    </source>
</evidence>
<dbReference type="Proteomes" id="UP001206925">
    <property type="component" value="Unassembled WGS sequence"/>
</dbReference>